<gene>
    <name evidence="2" type="ORF">ES674_01830</name>
</gene>
<feature type="transmembrane region" description="Helical" evidence="1">
    <location>
        <begin position="387"/>
        <end position="406"/>
    </location>
</feature>
<dbReference type="OrthoDB" id="912496at2"/>
<keyword evidence="3" id="KW-1185">Reference proteome</keyword>
<reference evidence="2 3" key="1">
    <citation type="submission" date="2019-08" db="EMBL/GenBank/DDBJ databases">
        <title>Genomes of Antarctic Bizionia species.</title>
        <authorList>
            <person name="Bowman J.P."/>
        </authorList>
    </citation>
    <scope>NUCLEOTIDE SEQUENCE [LARGE SCALE GENOMIC DNA]</scope>
    <source>
        <strain evidence="2 3">ADA-4</strain>
    </source>
</reference>
<sequence length="486" mass="55876">MMLSRLFAFRIISTFVFVFFFVEIGLAQEHFILIETAKDFPNEKLKEVIPITDNKNENIALLLKTKKGLESYLYNANKERINHISIEKLPLKSDVLVGSANIGNDYRLFYSNKSDSQFSMVKLNFDIATYAINEDLKFKISNEKFVKYISLEDRLYLLTLEKNSSTLKLYTFDMDGHVRAIKYDLSHEVIENDNGLTYNLSTLIYHNNANNKAIEFVDESVPNALETTSAITKIYYQDGQIILTNNLYTKFTYKITLDIQKENYTFQKIENAQFTKDDKLVSANSFIFKNHILTAYANGNQVYLNVFTENPLELVKTFTISKDEPITFKNGPIYIENGDLRKIREVEKSGKFVRKVAYSNVAISLFEADNKYIVTLGSSEPVASGNMILVGYLVGGIVGAAIFSAFETYSETKSTRIQSLFDLNFNHLEGEVPKNGFDIIKDFINSNNLKHLQNQSVFKFKEDYVWGSYNRNSGYYRLYTFPSDKN</sequence>
<accession>A0A5D0RAJ8</accession>
<dbReference type="EMBL" id="VSKK01000001">
    <property type="protein sequence ID" value="TYB78542.1"/>
    <property type="molecule type" value="Genomic_DNA"/>
</dbReference>
<dbReference type="AlphaFoldDB" id="A0A5D0RAJ8"/>
<evidence type="ECO:0000256" key="1">
    <source>
        <dbReference type="SAM" id="Phobius"/>
    </source>
</evidence>
<name>A0A5D0RAJ8_9FLAO</name>
<keyword evidence="1" id="KW-1133">Transmembrane helix</keyword>
<dbReference type="Proteomes" id="UP000323720">
    <property type="component" value="Unassembled WGS sequence"/>
</dbReference>
<dbReference type="RefSeq" id="WP_148402280.1">
    <property type="nucleotide sequence ID" value="NZ_VSKK01000001.1"/>
</dbReference>
<organism evidence="2 3">
    <name type="scientific">Bizionia myxarmorum</name>
    <dbReference type="NCBI Taxonomy" id="291186"/>
    <lineage>
        <taxon>Bacteria</taxon>
        <taxon>Pseudomonadati</taxon>
        <taxon>Bacteroidota</taxon>
        <taxon>Flavobacteriia</taxon>
        <taxon>Flavobacteriales</taxon>
        <taxon>Flavobacteriaceae</taxon>
        <taxon>Bizionia</taxon>
    </lineage>
</organism>
<keyword evidence="1" id="KW-0812">Transmembrane</keyword>
<proteinExistence type="predicted"/>
<protein>
    <submittedName>
        <fullName evidence="2">Uncharacterized protein</fullName>
    </submittedName>
</protein>
<evidence type="ECO:0000313" key="3">
    <source>
        <dbReference type="Proteomes" id="UP000323720"/>
    </source>
</evidence>
<keyword evidence="1" id="KW-0472">Membrane</keyword>
<comment type="caution">
    <text evidence="2">The sequence shown here is derived from an EMBL/GenBank/DDBJ whole genome shotgun (WGS) entry which is preliminary data.</text>
</comment>
<evidence type="ECO:0000313" key="2">
    <source>
        <dbReference type="EMBL" id="TYB78542.1"/>
    </source>
</evidence>